<dbReference type="Proteomes" id="UP000185687">
    <property type="component" value="Unassembled WGS sequence"/>
</dbReference>
<name>A0A1N7G1M4_9EURY</name>
<sequence>MRSDIIGIILISKTWVKRVIHIDTMVCIFKENRPVTGRLSIWGFDGLEAKGDNRP</sequence>
<organism evidence="1 2">
    <name type="scientific">Natronorubrum daqingense</name>
    <dbReference type="NCBI Taxonomy" id="588898"/>
    <lineage>
        <taxon>Archaea</taxon>
        <taxon>Methanobacteriati</taxon>
        <taxon>Methanobacteriota</taxon>
        <taxon>Stenosarchaea group</taxon>
        <taxon>Halobacteria</taxon>
        <taxon>Halobacteriales</taxon>
        <taxon>Natrialbaceae</taxon>
        <taxon>Natronorubrum</taxon>
    </lineage>
</organism>
<gene>
    <name evidence="1" type="ORF">SAMN05421809_3667</name>
</gene>
<proteinExistence type="predicted"/>
<keyword evidence="2" id="KW-1185">Reference proteome</keyword>
<accession>A0A1N7G1M4</accession>
<dbReference type="AlphaFoldDB" id="A0A1N7G1M4"/>
<protein>
    <submittedName>
        <fullName evidence="1">Uncharacterized protein</fullName>
    </submittedName>
</protein>
<evidence type="ECO:0000313" key="1">
    <source>
        <dbReference type="EMBL" id="SIS06467.1"/>
    </source>
</evidence>
<evidence type="ECO:0000313" key="2">
    <source>
        <dbReference type="Proteomes" id="UP000185687"/>
    </source>
</evidence>
<dbReference type="EMBL" id="FTNP01000008">
    <property type="protein sequence ID" value="SIS06467.1"/>
    <property type="molecule type" value="Genomic_DNA"/>
</dbReference>
<reference evidence="1 2" key="1">
    <citation type="submission" date="2017-01" db="EMBL/GenBank/DDBJ databases">
        <authorList>
            <person name="Mah S.A."/>
            <person name="Swanson W.J."/>
            <person name="Moy G.W."/>
            <person name="Vacquier V.D."/>
        </authorList>
    </citation>
    <scope>NUCLEOTIDE SEQUENCE [LARGE SCALE GENOMIC DNA]</scope>
    <source>
        <strain evidence="1 2">CGMCC 1.8909</strain>
    </source>
</reference>